<dbReference type="AlphaFoldDB" id="A0A426YYN6"/>
<feature type="non-terminal residue" evidence="1">
    <location>
        <position position="1"/>
    </location>
</feature>
<sequence>RGSGWKAYARAVMEKHPRQTNEPKITFEAGDAKYPDHDDALVVSVCIANAQVRRVMVGTGSSTDILYLDAF</sequence>
<organism evidence="1 2">
    <name type="scientific">Ensete ventricosum</name>
    <name type="common">Abyssinian banana</name>
    <name type="synonym">Musa ensete</name>
    <dbReference type="NCBI Taxonomy" id="4639"/>
    <lineage>
        <taxon>Eukaryota</taxon>
        <taxon>Viridiplantae</taxon>
        <taxon>Streptophyta</taxon>
        <taxon>Embryophyta</taxon>
        <taxon>Tracheophyta</taxon>
        <taxon>Spermatophyta</taxon>
        <taxon>Magnoliopsida</taxon>
        <taxon>Liliopsida</taxon>
        <taxon>Zingiberales</taxon>
        <taxon>Musaceae</taxon>
        <taxon>Ensete</taxon>
    </lineage>
</organism>
<reference evidence="1 2" key="1">
    <citation type="journal article" date="2014" name="Agronomy (Basel)">
        <title>A Draft Genome Sequence for Ensete ventricosum, the Drought-Tolerant Tree Against Hunger.</title>
        <authorList>
            <person name="Harrison J."/>
            <person name="Moore K.A."/>
            <person name="Paszkiewicz K."/>
            <person name="Jones T."/>
            <person name="Grant M."/>
            <person name="Ambacheew D."/>
            <person name="Muzemil S."/>
            <person name="Studholme D.J."/>
        </authorList>
    </citation>
    <scope>NUCLEOTIDE SEQUENCE [LARGE SCALE GENOMIC DNA]</scope>
</reference>
<dbReference type="EMBL" id="AMZH03009455">
    <property type="protein sequence ID" value="RRT56814.1"/>
    <property type="molecule type" value="Genomic_DNA"/>
</dbReference>
<evidence type="ECO:0000313" key="1">
    <source>
        <dbReference type="EMBL" id="RRT56814.1"/>
    </source>
</evidence>
<accession>A0A426YYN6</accession>
<evidence type="ECO:0000313" key="2">
    <source>
        <dbReference type="Proteomes" id="UP000287651"/>
    </source>
</evidence>
<name>A0A426YYN6_ENSVE</name>
<dbReference type="Proteomes" id="UP000287651">
    <property type="component" value="Unassembled WGS sequence"/>
</dbReference>
<comment type="caution">
    <text evidence="1">The sequence shown here is derived from an EMBL/GenBank/DDBJ whole genome shotgun (WGS) entry which is preliminary data.</text>
</comment>
<protein>
    <submittedName>
        <fullName evidence="1">Uncharacterized protein</fullName>
    </submittedName>
</protein>
<proteinExistence type="predicted"/>
<gene>
    <name evidence="1" type="ORF">B296_00047616</name>
</gene>